<dbReference type="PRINTS" id="PR01490">
    <property type="entry name" value="RTXTOXIND"/>
</dbReference>
<evidence type="ECO:0000256" key="4">
    <source>
        <dbReference type="ARBA" id="ARBA00023136"/>
    </source>
</evidence>
<keyword evidence="3 5" id="KW-1133">Transmembrane helix</keyword>
<evidence type="ECO:0000256" key="1">
    <source>
        <dbReference type="ARBA" id="ARBA00004167"/>
    </source>
</evidence>
<dbReference type="EMBL" id="CP159289">
    <property type="protein sequence ID" value="XCH24801.1"/>
    <property type="molecule type" value="Genomic_DNA"/>
</dbReference>
<keyword evidence="4 5" id="KW-0472">Membrane</keyword>
<gene>
    <name evidence="6" type="ORF">ABV298_31705</name>
</gene>
<evidence type="ECO:0000256" key="5">
    <source>
        <dbReference type="SAM" id="Phobius"/>
    </source>
</evidence>
<keyword evidence="2 5" id="KW-0812">Transmembrane</keyword>
<dbReference type="RefSeq" id="WP_353720109.1">
    <property type="nucleotide sequence ID" value="NZ_CP159289.1"/>
</dbReference>
<dbReference type="GO" id="GO:0016020">
    <property type="term" value="C:membrane"/>
    <property type="evidence" value="ECO:0007669"/>
    <property type="project" value="UniProtKB-SubCell"/>
</dbReference>
<dbReference type="InterPro" id="IPR050739">
    <property type="entry name" value="MFP"/>
</dbReference>
<dbReference type="PANTHER" id="PTHR30386">
    <property type="entry name" value="MEMBRANE FUSION SUBUNIT OF EMRAB-TOLC MULTIDRUG EFFLUX PUMP"/>
    <property type="match status" value="1"/>
</dbReference>
<organism evidence="6">
    <name type="scientific">Dyadobacter sp. 676</name>
    <dbReference type="NCBI Taxonomy" id="3088362"/>
    <lineage>
        <taxon>Bacteria</taxon>
        <taxon>Pseudomonadati</taxon>
        <taxon>Bacteroidota</taxon>
        <taxon>Cytophagia</taxon>
        <taxon>Cytophagales</taxon>
        <taxon>Spirosomataceae</taxon>
        <taxon>Dyadobacter</taxon>
    </lineage>
</organism>
<accession>A0AAU8FL77</accession>
<dbReference type="AlphaFoldDB" id="A0AAU8FL77"/>
<comment type="subcellular location">
    <subcellularLocation>
        <location evidence="1">Membrane</location>
        <topology evidence="1">Single-pass membrane protein</topology>
    </subcellularLocation>
</comment>
<proteinExistence type="predicted"/>
<protein>
    <submittedName>
        <fullName evidence="6">HlyD family efflux transporter periplasmic adaptor subunit</fullName>
    </submittedName>
</protein>
<evidence type="ECO:0000256" key="3">
    <source>
        <dbReference type="ARBA" id="ARBA00022989"/>
    </source>
</evidence>
<feature type="transmembrane region" description="Helical" evidence="5">
    <location>
        <begin position="45"/>
        <end position="68"/>
    </location>
</feature>
<dbReference type="PANTHER" id="PTHR30386:SF26">
    <property type="entry name" value="TRANSPORT PROTEIN COMB"/>
    <property type="match status" value="1"/>
</dbReference>
<evidence type="ECO:0000256" key="2">
    <source>
        <dbReference type="ARBA" id="ARBA00022692"/>
    </source>
</evidence>
<evidence type="ECO:0000313" key="6">
    <source>
        <dbReference type="EMBL" id="XCH24801.1"/>
    </source>
</evidence>
<name>A0AAU8FL77_9BACT</name>
<reference evidence="6" key="1">
    <citation type="submission" date="2024-06" db="EMBL/GenBank/DDBJ databases">
        <title>Sequencing and assembly of the genome of Dyadobacter sp. strain 676, a symbiont of Cyamopsis tetragonoloba.</title>
        <authorList>
            <person name="Guro P."/>
            <person name="Sazanova A."/>
            <person name="Kuznetsova I."/>
            <person name="Belimov A."/>
            <person name="Safronova V."/>
        </authorList>
    </citation>
    <scope>NUCLEOTIDE SEQUENCE</scope>
    <source>
        <strain evidence="6">676</strain>
    </source>
</reference>
<sequence length="448" mass="51492">MNGIVYPKDFTSSEEQSRQLEEHHIERLPEHSVKMQAVLGRPPHWLILWGNTMFILLILLLFTAMWWIRYPDVITAPFLLSSANAPRRVVVRTEGRLEKLSVADGELVKRGQIIGYSESTGNPKQILRLEEQIDDVYRLIMTGDWEKLNVLVLSTFDTLGEIQLDFQTFHQELLKLQAVLADGYYTQKRHLLIEDQNDLTQMDELINEQLTIQNQDLELAADEFRIQSKLHDNKVISSVDFMKERAKLLAREMPVKSLKSAKIQNQSARKLKQKELLELDATVRSQKLSFHQSIQTLKSSIQTWKNKYLIFVPVDGKISFSEPWQERQFLNAGQELMTVEPLHGKYLGLVKLPQPNLGKLREGQTVLIKLDGYPFREYGILEGSLAKLSITPGSDSAFWGYVTLPNKLVTKHGHQLPFRNGMKGSAEIITSDRNLLQRLFATFRPGNF</sequence>